<proteinExistence type="predicted"/>
<keyword evidence="5" id="KW-1185">Reference proteome</keyword>
<feature type="region of interest" description="Disordered" evidence="1">
    <location>
        <begin position="161"/>
        <end position="205"/>
    </location>
</feature>
<sequence>MIAGSLQLRACDPSCNRWRRHSSVSPGWRWEPETPWHSAKRHADHAGACIGPATPKVKVQLSTSYKCDADAVIKVVGNAPELGGWDASAAEAFHQDGEGLWRSELQLAPGKGPGSSSNVQAAAMGSGLPRQQQKQGQVPETCSALSLDCQWGDASSAVQLTPASSQDNHTSQQGREGPAGQEKAAGANKALPASQSSPSPEPTAAAFEEEVLGLLDNFGSLGPERLHGLLARSMGPDKKLPLSSEQLQELLRAMAEQGLVQHDSEGAFRPTRARSSGEVSPAPASSPAALAAS</sequence>
<dbReference type="InterPro" id="IPR002044">
    <property type="entry name" value="CBM20"/>
</dbReference>
<dbReference type="InterPro" id="IPR036388">
    <property type="entry name" value="WH-like_DNA-bd_sf"/>
</dbReference>
<dbReference type="Proteomes" id="UP000485058">
    <property type="component" value="Unassembled WGS sequence"/>
</dbReference>
<evidence type="ECO:0000259" key="2">
    <source>
        <dbReference type="Pfam" id="PF00686"/>
    </source>
</evidence>
<dbReference type="GO" id="GO:2001070">
    <property type="term" value="F:starch binding"/>
    <property type="evidence" value="ECO:0007669"/>
    <property type="project" value="InterPro"/>
</dbReference>
<dbReference type="InterPro" id="IPR013784">
    <property type="entry name" value="Carb-bd-like_fold"/>
</dbReference>
<feature type="region of interest" description="Disordered" evidence="1">
    <location>
        <begin position="257"/>
        <end position="293"/>
    </location>
</feature>
<comment type="caution">
    <text evidence="4">The sequence shown here is derived from an EMBL/GenBank/DDBJ whole genome shotgun (WGS) entry which is preliminary data.</text>
</comment>
<dbReference type="InterPro" id="IPR013783">
    <property type="entry name" value="Ig-like_fold"/>
</dbReference>
<feature type="compositionally biased region" description="Low complexity" evidence="1">
    <location>
        <begin position="280"/>
        <end position="293"/>
    </location>
</feature>
<dbReference type="SUPFAM" id="SSF49452">
    <property type="entry name" value="Starch-binding domain-like"/>
    <property type="match status" value="1"/>
</dbReference>
<feature type="domain" description="Anaphase-promoting complex subunit 2 C-terminal" evidence="3">
    <location>
        <begin position="211"/>
        <end position="267"/>
    </location>
</feature>
<feature type="compositionally biased region" description="Polar residues" evidence="1">
    <location>
        <begin position="129"/>
        <end position="139"/>
    </location>
</feature>
<dbReference type="Gene3D" id="1.10.10.10">
    <property type="entry name" value="Winged helix-like DNA-binding domain superfamily/Winged helix DNA-binding domain"/>
    <property type="match status" value="1"/>
</dbReference>
<dbReference type="Pfam" id="PF08672">
    <property type="entry name" value="ANAPC2"/>
    <property type="match status" value="1"/>
</dbReference>
<dbReference type="Gene3D" id="2.60.40.10">
    <property type="entry name" value="Immunoglobulins"/>
    <property type="match status" value="1"/>
</dbReference>
<evidence type="ECO:0000259" key="3">
    <source>
        <dbReference type="Pfam" id="PF08672"/>
    </source>
</evidence>
<feature type="compositionally biased region" description="Polar residues" evidence="1">
    <location>
        <begin position="161"/>
        <end position="174"/>
    </location>
</feature>
<dbReference type="InterPro" id="IPR014786">
    <property type="entry name" value="ANAPC2_C"/>
</dbReference>
<name>A0A699Z303_HAELA</name>
<feature type="domain" description="CBM20" evidence="2">
    <location>
        <begin position="57"/>
        <end position="110"/>
    </location>
</feature>
<dbReference type="Pfam" id="PF00686">
    <property type="entry name" value="CBM_20"/>
    <property type="match status" value="1"/>
</dbReference>
<dbReference type="AlphaFoldDB" id="A0A699Z303"/>
<evidence type="ECO:0000256" key="1">
    <source>
        <dbReference type="SAM" id="MobiDB-lite"/>
    </source>
</evidence>
<accession>A0A699Z303</accession>
<evidence type="ECO:0000313" key="5">
    <source>
        <dbReference type="Proteomes" id="UP000485058"/>
    </source>
</evidence>
<gene>
    <name evidence="4" type="ORF">HaLaN_09275</name>
</gene>
<feature type="non-terminal residue" evidence="4">
    <location>
        <position position="293"/>
    </location>
</feature>
<dbReference type="EMBL" id="BLLF01000607">
    <property type="protein sequence ID" value="GFH13399.1"/>
    <property type="molecule type" value="Genomic_DNA"/>
</dbReference>
<feature type="region of interest" description="Disordered" evidence="1">
    <location>
        <begin position="105"/>
        <end position="139"/>
    </location>
</feature>
<feature type="non-terminal residue" evidence="4">
    <location>
        <position position="1"/>
    </location>
</feature>
<protein>
    <submittedName>
        <fullName evidence="4">Anaphase promoting complex (APC) subunit 2</fullName>
    </submittedName>
</protein>
<reference evidence="4 5" key="1">
    <citation type="submission" date="2020-02" db="EMBL/GenBank/DDBJ databases">
        <title>Draft genome sequence of Haematococcus lacustris strain NIES-144.</title>
        <authorList>
            <person name="Morimoto D."/>
            <person name="Nakagawa S."/>
            <person name="Yoshida T."/>
            <person name="Sawayama S."/>
        </authorList>
    </citation>
    <scope>NUCLEOTIDE SEQUENCE [LARGE SCALE GENOMIC DNA]</scope>
    <source>
        <strain evidence="4 5">NIES-144</strain>
    </source>
</reference>
<organism evidence="4 5">
    <name type="scientific">Haematococcus lacustris</name>
    <name type="common">Green alga</name>
    <name type="synonym">Haematococcus pluvialis</name>
    <dbReference type="NCBI Taxonomy" id="44745"/>
    <lineage>
        <taxon>Eukaryota</taxon>
        <taxon>Viridiplantae</taxon>
        <taxon>Chlorophyta</taxon>
        <taxon>core chlorophytes</taxon>
        <taxon>Chlorophyceae</taxon>
        <taxon>CS clade</taxon>
        <taxon>Chlamydomonadales</taxon>
        <taxon>Haematococcaceae</taxon>
        <taxon>Haematococcus</taxon>
    </lineage>
</organism>
<evidence type="ECO:0000313" key="4">
    <source>
        <dbReference type="EMBL" id="GFH13399.1"/>
    </source>
</evidence>